<feature type="domain" description="HTH merR-type" evidence="3">
    <location>
        <begin position="4"/>
        <end position="72"/>
    </location>
</feature>
<evidence type="ECO:0000259" key="3">
    <source>
        <dbReference type="PROSITE" id="PS50937"/>
    </source>
</evidence>
<dbReference type="CDD" id="cd01106">
    <property type="entry name" value="HTH_TipAL-Mta"/>
    <property type="match status" value="1"/>
</dbReference>
<comment type="caution">
    <text evidence="4">The sequence shown here is derived from an EMBL/GenBank/DDBJ whole genome shotgun (WGS) entry which is preliminary data.</text>
</comment>
<feature type="coiled-coil region" evidence="2">
    <location>
        <begin position="80"/>
        <end position="107"/>
    </location>
</feature>
<dbReference type="EMBL" id="BOSE01000005">
    <property type="protein sequence ID" value="GIP17360.1"/>
    <property type="molecule type" value="Genomic_DNA"/>
</dbReference>
<dbReference type="PANTHER" id="PTHR30204">
    <property type="entry name" value="REDOX-CYCLING DRUG-SENSING TRANSCRIPTIONAL ACTIVATOR SOXR"/>
    <property type="match status" value="1"/>
</dbReference>
<evidence type="ECO:0000256" key="2">
    <source>
        <dbReference type="SAM" id="Coils"/>
    </source>
</evidence>
<proteinExistence type="predicted"/>
<keyword evidence="1" id="KW-0238">DNA-binding</keyword>
<sequence length="260" mass="30336">MGETYSIGKFSELTGIPIRTLHYYDEIGLLRPEKQPNGRRLYRNKDVEQLQKIVSLKFCGFSLEQIRSLLQYSSYDVSILEMLELHKLALDAKKQELEASMQAIERIIAVVHDEGELEHHTLFSFIRNMQQEGNQRDWIARHLSEKAASNLFNISMKEVNQLDQQFVGLTREVKQLAGLPPDAPEVEAMVGSYVKQLLHYVDQDMIDRLQEIDPDKFTQLERMVEVPFTDKEVEWLEQAMAHYMNKFGMRQGDEKSENNR</sequence>
<dbReference type="Pfam" id="PF13411">
    <property type="entry name" value="MerR_1"/>
    <property type="match status" value="1"/>
</dbReference>
<dbReference type="SMART" id="SM00422">
    <property type="entry name" value="HTH_MERR"/>
    <property type="match status" value="1"/>
</dbReference>
<reference evidence="4" key="1">
    <citation type="submission" date="2021-03" db="EMBL/GenBank/DDBJ databases">
        <title>Antimicrobial resistance genes in bacteria isolated from Japanese honey, and their potential for conferring macrolide and lincosamide resistance in the American foulbrood pathogen Paenibacillus larvae.</title>
        <authorList>
            <person name="Okamoto M."/>
            <person name="Kumagai M."/>
            <person name="Kanamori H."/>
            <person name="Takamatsu D."/>
        </authorList>
    </citation>
    <scope>NUCLEOTIDE SEQUENCE</scope>
    <source>
        <strain evidence="4">J40TS1</strain>
    </source>
</reference>
<dbReference type="InterPro" id="IPR009061">
    <property type="entry name" value="DNA-bd_dom_put_sf"/>
</dbReference>
<keyword evidence="5" id="KW-1185">Reference proteome</keyword>
<evidence type="ECO:0000313" key="5">
    <source>
        <dbReference type="Proteomes" id="UP000683139"/>
    </source>
</evidence>
<gene>
    <name evidence="4" type="ORF">J40TS1_30020</name>
</gene>
<dbReference type="InterPro" id="IPR047057">
    <property type="entry name" value="MerR_fam"/>
</dbReference>
<dbReference type="RefSeq" id="WP_213516585.1">
    <property type="nucleotide sequence ID" value="NZ_BOSE01000005.1"/>
</dbReference>
<keyword evidence="2" id="KW-0175">Coiled coil</keyword>
<dbReference type="GO" id="GO:0003677">
    <property type="term" value="F:DNA binding"/>
    <property type="evidence" value="ECO:0007669"/>
    <property type="project" value="UniProtKB-KW"/>
</dbReference>
<accession>A0A920CYG1</accession>
<dbReference type="Proteomes" id="UP000683139">
    <property type="component" value="Unassembled WGS sequence"/>
</dbReference>
<dbReference type="AlphaFoldDB" id="A0A920CYG1"/>
<evidence type="ECO:0000313" key="4">
    <source>
        <dbReference type="EMBL" id="GIP17360.1"/>
    </source>
</evidence>
<evidence type="ECO:0000256" key="1">
    <source>
        <dbReference type="ARBA" id="ARBA00023125"/>
    </source>
</evidence>
<dbReference type="Gene3D" id="1.10.1660.10">
    <property type="match status" value="1"/>
</dbReference>
<protein>
    <recommendedName>
        <fullName evidence="3">HTH merR-type domain-containing protein</fullName>
    </recommendedName>
</protein>
<dbReference type="PROSITE" id="PS50937">
    <property type="entry name" value="HTH_MERR_2"/>
    <property type="match status" value="1"/>
</dbReference>
<dbReference type="GO" id="GO:0003700">
    <property type="term" value="F:DNA-binding transcription factor activity"/>
    <property type="evidence" value="ECO:0007669"/>
    <property type="project" value="InterPro"/>
</dbReference>
<dbReference type="SUPFAM" id="SSF46955">
    <property type="entry name" value="Putative DNA-binding domain"/>
    <property type="match status" value="1"/>
</dbReference>
<dbReference type="InterPro" id="IPR000551">
    <property type="entry name" value="MerR-type_HTH_dom"/>
</dbReference>
<name>A0A920CYG1_9BACL</name>
<dbReference type="PANTHER" id="PTHR30204:SF96">
    <property type="entry name" value="CHROMOSOME-ANCHORING PROTEIN RACA"/>
    <property type="match status" value="1"/>
</dbReference>
<organism evidence="4 5">
    <name type="scientific">Paenibacillus montaniterrae</name>
    <dbReference type="NCBI Taxonomy" id="429341"/>
    <lineage>
        <taxon>Bacteria</taxon>
        <taxon>Bacillati</taxon>
        <taxon>Bacillota</taxon>
        <taxon>Bacilli</taxon>
        <taxon>Bacillales</taxon>
        <taxon>Paenibacillaceae</taxon>
        <taxon>Paenibacillus</taxon>
    </lineage>
</organism>